<dbReference type="AlphaFoldDB" id="A0A0C9ZIP1"/>
<dbReference type="Proteomes" id="UP000054018">
    <property type="component" value="Unassembled WGS sequence"/>
</dbReference>
<dbReference type="EMBL" id="KN833777">
    <property type="protein sequence ID" value="KIK19848.1"/>
    <property type="molecule type" value="Genomic_DNA"/>
</dbReference>
<feature type="region of interest" description="Disordered" evidence="1">
    <location>
        <begin position="1"/>
        <end position="21"/>
    </location>
</feature>
<evidence type="ECO:0000256" key="1">
    <source>
        <dbReference type="SAM" id="MobiDB-lite"/>
    </source>
</evidence>
<reference evidence="2 3" key="1">
    <citation type="submission" date="2014-04" db="EMBL/GenBank/DDBJ databases">
        <authorList>
            <consortium name="DOE Joint Genome Institute"/>
            <person name="Kuo A."/>
            <person name="Kohler A."/>
            <person name="Costa M.D."/>
            <person name="Nagy L.G."/>
            <person name="Floudas D."/>
            <person name="Copeland A."/>
            <person name="Barry K.W."/>
            <person name="Cichocki N."/>
            <person name="Veneault-Fourrey C."/>
            <person name="LaButti K."/>
            <person name="Lindquist E.A."/>
            <person name="Lipzen A."/>
            <person name="Lundell T."/>
            <person name="Morin E."/>
            <person name="Murat C."/>
            <person name="Sun H."/>
            <person name="Tunlid A."/>
            <person name="Henrissat B."/>
            <person name="Grigoriev I.V."/>
            <person name="Hibbett D.S."/>
            <person name="Martin F."/>
            <person name="Nordberg H.P."/>
            <person name="Cantor M.N."/>
            <person name="Hua S.X."/>
        </authorList>
    </citation>
    <scope>NUCLEOTIDE SEQUENCE [LARGE SCALE GENOMIC DNA]</scope>
    <source>
        <strain evidence="2 3">441</strain>
    </source>
</reference>
<name>A0A0C9ZIP1_9AGAM</name>
<dbReference type="HOGENOM" id="CLU_2672041_0_0_1"/>
<keyword evidence="3" id="KW-1185">Reference proteome</keyword>
<protein>
    <submittedName>
        <fullName evidence="2">Uncharacterized protein</fullName>
    </submittedName>
</protein>
<organism evidence="2 3">
    <name type="scientific">Pisolithus microcarpus 441</name>
    <dbReference type="NCBI Taxonomy" id="765257"/>
    <lineage>
        <taxon>Eukaryota</taxon>
        <taxon>Fungi</taxon>
        <taxon>Dikarya</taxon>
        <taxon>Basidiomycota</taxon>
        <taxon>Agaricomycotina</taxon>
        <taxon>Agaricomycetes</taxon>
        <taxon>Agaricomycetidae</taxon>
        <taxon>Boletales</taxon>
        <taxon>Sclerodermatineae</taxon>
        <taxon>Pisolithaceae</taxon>
        <taxon>Pisolithus</taxon>
    </lineage>
</organism>
<accession>A0A0C9ZIP1</accession>
<gene>
    <name evidence="2" type="ORF">PISMIDRAFT_682766</name>
</gene>
<reference evidence="3" key="2">
    <citation type="submission" date="2015-01" db="EMBL/GenBank/DDBJ databases">
        <title>Evolutionary Origins and Diversification of the Mycorrhizal Mutualists.</title>
        <authorList>
            <consortium name="DOE Joint Genome Institute"/>
            <consortium name="Mycorrhizal Genomics Consortium"/>
            <person name="Kohler A."/>
            <person name="Kuo A."/>
            <person name="Nagy L.G."/>
            <person name="Floudas D."/>
            <person name="Copeland A."/>
            <person name="Barry K.W."/>
            <person name="Cichocki N."/>
            <person name="Veneault-Fourrey C."/>
            <person name="LaButti K."/>
            <person name="Lindquist E.A."/>
            <person name="Lipzen A."/>
            <person name="Lundell T."/>
            <person name="Morin E."/>
            <person name="Murat C."/>
            <person name="Riley R."/>
            <person name="Ohm R."/>
            <person name="Sun H."/>
            <person name="Tunlid A."/>
            <person name="Henrissat B."/>
            <person name="Grigoriev I.V."/>
            <person name="Hibbett D.S."/>
            <person name="Martin F."/>
        </authorList>
    </citation>
    <scope>NUCLEOTIDE SEQUENCE [LARGE SCALE GENOMIC DNA]</scope>
    <source>
        <strain evidence="3">441</strain>
    </source>
</reference>
<proteinExistence type="predicted"/>
<sequence>MAIQSEAFSAASPGQRPVRVREQPDFALSPRSRTQLQGNYLYAAIPAKRAEEDGNDVFICYPWTSPSLKSSPAII</sequence>
<evidence type="ECO:0000313" key="2">
    <source>
        <dbReference type="EMBL" id="KIK19848.1"/>
    </source>
</evidence>
<evidence type="ECO:0000313" key="3">
    <source>
        <dbReference type="Proteomes" id="UP000054018"/>
    </source>
</evidence>